<dbReference type="AlphaFoldDB" id="A0AAN8A2R3"/>
<organism evidence="1 2">
    <name type="scientific">Elasticomyces elasticus</name>
    <dbReference type="NCBI Taxonomy" id="574655"/>
    <lineage>
        <taxon>Eukaryota</taxon>
        <taxon>Fungi</taxon>
        <taxon>Dikarya</taxon>
        <taxon>Ascomycota</taxon>
        <taxon>Pezizomycotina</taxon>
        <taxon>Dothideomycetes</taxon>
        <taxon>Dothideomycetidae</taxon>
        <taxon>Mycosphaerellales</taxon>
        <taxon>Teratosphaeriaceae</taxon>
        <taxon>Elasticomyces</taxon>
    </lineage>
</organism>
<dbReference type="Pfam" id="PF26200">
    <property type="entry name" value="Rcat_RNF216"/>
    <property type="match status" value="1"/>
</dbReference>
<name>A0AAN8A2R3_9PEZI</name>
<accession>A0AAN8A2R3</accession>
<evidence type="ECO:0000313" key="2">
    <source>
        <dbReference type="Proteomes" id="UP001310594"/>
    </source>
</evidence>
<evidence type="ECO:0000313" key="1">
    <source>
        <dbReference type="EMBL" id="KAK5699488.1"/>
    </source>
</evidence>
<proteinExistence type="predicted"/>
<dbReference type="EMBL" id="JAVRQU010000008">
    <property type="protein sequence ID" value="KAK5699488.1"/>
    <property type="molecule type" value="Genomic_DNA"/>
</dbReference>
<gene>
    <name evidence="1" type="ORF">LTR97_005616</name>
</gene>
<protein>
    <submittedName>
        <fullName evidence="1">Uncharacterized protein</fullName>
    </submittedName>
</protein>
<reference evidence="1" key="1">
    <citation type="submission" date="2023-08" db="EMBL/GenBank/DDBJ databases">
        <title>Black Yeasts Isolated from many extreme environments.</title>
        <authorList>
            <person name="Coleine C."/>
            <person name="Stajich J.E."/>
            <person name="Selbmann L."/>
        </authorList>
    </citation>
    <scope>NUCLEOTIDE SEQUENCE</scope>
    <source>
        <strain evidence="1">CCFEE 5810</strain>
    </source>
</reference>
<dbReference type="Proteomes" id="UP001310594">
    <property type="component" value="Unassembled WGS sequence"/>
</dbReference>
<sequence>MCYICRQEITSKEGYGHFCQHFRPSGGRCSECERCELYGDEDEEAAIRNAVQAAEKAWRDKEGGRGGDERATQLMVEALVGQTRRERWYEGLLDTVVDAIAA</sequence>
<comment type="caution">
    <text evidence="1">The sequence shown here is derived from an EMBL/GenBank/DDBJ whole genome shotgun (WGS) entry which is preliminary data.</text>
</comment>